<sequence length="54" mass="6386">MNTMLYMNNKNPYVKYRSVNPDTGDVKVSTEVYDKVNDEILENILHQTTHKKKK</sequence>
<reference evidence="1 2" key="1">
    <citation type="journal article" date="2011" name="J. Bacteriol.">
        <title>Complete genome and proteome of Acholeplasma laidlawii.</title>
        <authorList>
            <person name="Lazarev V.N."/>
            <person name="Levitskii S.A."/>
            <person name="Basovskii Y.I."/>
            <person name="Chukin M.M."/>
            <person name="Akopian T.A."/>
            <person name="Vereshchagin V.V."/>
            <person name="Kostrjukova E.S."/>
            <person name="Kovaleva G.Y."/>
            <person name="Kazanov M.D."/>
            <person name="Malko D.B."/>
            <person name="Vitreschak A.G."/>
            <person name="Sernova N.V."/>
            <person name="Gelfand M.S."/>
            <person name="Demina I.A."/>
            <person name="Serebryakova M.V."/>
            <person name="Galyamina M.A."/>
            <person name="Vtyurin N.N."/>
            <person name="Rogov S.I."/>
            <person name="Alexeev D.G."/>
            <person name="Ladygina V.G."/>
            <person name="Govorun V.M."/>
        </authorList>
    </citation>
    <scope>NUCLEOTIDE SEQUENCE [LARGE SCALE GENOMIC DNA]</scope>
    <source>
        <strain evidence="1 2">PG-8A</strain>
    </source>
</reference>
<dbReference type="GeneID" id="43499679"/>
<keyword evidence="2" id="KW-1185">Reference proteome</keyword>
<accession>A9NG13</accession>
<proteinExistence type="predicted"/>
<protein>
    <submittedName>
        <fullName evidence="1">Uncharacterized protein</fullName>
    </submittedName>
</protein>
<evidence type="ECO:0000313" key="2">
    <source>
        <dbReference type="Proteomes" id="UP000008558"/>
    </source>
</evidence>
<dbReference type="HOGENOM" id="CLU_3039327_0_0_14"/>
<evidence type="ECO:0000313" key="1">
    <source>
        <dbReference type="EMBL" id="ABX81293.1"/>
    </source>
</evidence>
<organism evidence="1 2">
    <name type="scientific">Acholeplasma laidlawii (strain PG-8A)</name>
    <dbReference type="NCBI Taxonomy" id="441768"/>
    <lineage>
        <taxon>Bacteria</taxon>
        <taxon>Bacillati</taxon>
        <taxon>Mycoplasmatota</taxon>
        <taxon>Mollicutes</taxon>
        <taxon>Acholeplasmatales</taxon>
        <taxon>Acholeplasmataceae</taxon>
        <taxon>Acholeplasma</taxon>
    </lineage>
</organism>
<gene>
    <name evidence="1" type="ordered locus">ACL_0677</name>
</gene>
<dbReference type="RefSeq" id="WP_012242624.1">
    <property type="nucleotide sequence ID" value="NC_010163.1"/>
</dbReference>
<dbReference type="AlphaFoldDB" id="A9NG13"/>
<dbReference type="Proteomes" id="UP000008558">
    <property type="component" value="Chromosome"/>
</dbReference>
<dbReference type="STRING" id="441768.ACL_0677"/>
<dbReference type="KEGG" id="acl:ACL_0677"/>
<dbReference type="EMBL" id="CP000896">
    <property type="protein sequence ID" value="ABX81293.1"/>
    <property type="molecule type" value="Genomic_DNA"/>
</dbReference>
<name>A9NG13_ACHLI</name>